<keyword evidence="1" id="KW-1133">Transmembrane helix</keyword>
<evidence type="ECO:0000313" key="2">
    <source>
        <dbReference type="EMBL" id="DAG05965.1"/>
    </source>
</evidence>
<protein>
    <submittedName>
        <fullName evidence="2">Uncharacterized protein</fullName>
    </submittedName>
</protein>
<dbReference type="EMBL" id="BK016265">
    <property type="protein sequence ID" value="DAG05965.1"/>
    <property type="molecule type" value="Genomic_DNA"/>
</dbReference>
<keyword evidence="1" id="KW-0812">Transmembrane</keyword>
<proteinExistence type="predicted"/>
<accession>A0A8S5VGT2</accession>
<feature type="transmembrane region" description="Helical" evidence="1">
    <location>
        <begin position="6"/>
        <end position="23"/>
    </location>
</feature>
<evidence type="ECO:0000256" key="1">
    <source>
        <dbReference type="SAM" id="Phobius"/>
    </source>
</evidence>
<organism evidence="2">
    <name type="scientific">Myoviridae sp. ctkfK18</name>
    <dbReference type="NCBI Taxonomy" id="2825165"/>
    <lineage>
        <taxon>Viruses</taxon>
        <taxon>Duplodnaviria</taxon>
        <taxon>Heunggongvirae</taxon>
        <taxon>Uroviricota</taxon>
        <taxon>Caudoviricetes</taxon>
    </lineage>
</organism>
<keyword evidence="1" id="KW-0472">Membrane</keyword>
<name>A0A8S5VGT2_9CAUD</name>
<reference evidence="2" key="1">
    <citation type="journal article" date="2021" name="Proc. Natl. Acad. Sci. U.S.A.">
        <title>A Catalog of Tens of Thousands of Viruses from Human Metagenomes Reveals Hidden Associations with Chronic Diseases.</title>
        <authorList>
            <person name="Tisza M.J."/>
            <person name="Buck C.B."/>
        </authorList>
    </citation>
    <scope>NUCLEOTIDE SEQUENCE</scope>
    <source>
        <strain evidence="2">CtkfK18</strain>
    </source>
</reference>
<sequence length="80" mass="8696">MRLKGIIGTGLVMVGSGMAGFGFGKRDTKLACLGTFVMGLGTLFITDDHADVINHNAKGMDNMLNALKDHEERIRNMENK</sequence>